<dbReference type="PROSITE" id="PS00518">
    <property type="entry name" value="ZF_RING_1"/>
    <property type="match status" value="1"/>
</dbReference>
<dbReference type="SMART" id="SM00449">
    <property type="entry name" value="SPRY"/>
    <property type="match status" value="1"/>
</dbReference>
<keyword evidence="2 4" id="KW-0863">Zinc-finger</keyword>
<dbReference type="SUPFAM" id="SSF57845">
    <property type="entry name" value="B-box zinc-binding domain"/>
    <property type="match status" value="1"/>
</dbReference>
<dbReference type="InterPro" id="IPR017907">
    <property type="entry name" value="Znf_RING_CS"/>
</dbReference>
<dbReference type="InterPro" id="IPR050143">
    <property type="entry name" value="TRIM/RBCC"/>
</dbReference>
<dbReference type="OMA" id="FYSHCMQ"/>
<sequence>MACRLSLTEEDFYCPICYDIFRDPILLPCSHSICNSCVKTFWNRRGTQECPICRTVSSNPNPPINIVLRNMCDLMRETTTQEPPVETVDFCSLHGEPLTFFCTEDQELVCGKCRNAKSHKNHRIRSTADASQELRVRAQSVRWYGNTVFNSQLLGSNDRLVDSKEQKSEIIKKNIEEIRSGMLSLSHIIESIEEQLRRNDFTFLVVRIISFSPAPVTFDPNTAHPYLNVSDDLTSITYTDEHFQQLPANPERFDGYTSILGSEGFNSGTHCWDIEVGDSTAWAVGVITESAYKHRQTPSKTGLWYVGFCNGKYGKGYSPEILTLLRVTQRIQRIRVQLDWDKGKVTFTDSARNIGLHVFKHTFTERVFPYFYSHCMQHPMRIIPIKTTVETHI</sequence>
<evidence type="ECO:0000259" key="6">
    <source>
        <dbReference type="PROSITE" id="PS50119"/>
    </source>
</evidence>
<dbReference type="Pfam" id="PF00643">
    <property type="entry name" value="zf-B_box"/>
    <property type="match status" value="1"/>
</dbReference>
<dbReference type="GO" id="GO:0008270">
    <property type="term" value="F:zinc ion binding"/>
    <property type="evidence" value="ECO:0007669"/>
    <property type="project" value="UniProtKB-KW"/>
</dbReference>
<dbReference type="InterPro" id="IPR006574">
    <property type="entry name" value="PRY"/>
</dbReference>
<dbReference type="SMART" id="SM00336">
    <property type="entry name" value="BBOX"/>
    <property type="match status" value="1"/>
</dbReference>
<dbReference type="PANTHER" id="PTHR24103">
    <property type="entry name" value="E3 UBIQUITIN-PROTEIN LIGASE TRIM"/>
    <property type="match status" value="1"/>
</dbReference>
<dbReference type="SUPFAM" id="SSF49899">
    <property type="entry name" value="Concanavalin A-like lectins/glucanases"/>
    <property type="match status" value="1"/>
</dbReference>
<evidence type="ECO:0000256" key="4">
    <source>
        <dbReference type="PROSITE-ProRule" id="PRU00024"/>
    </source>
</evidence>
<dbReference type="InterPro" id="IPR027370">
    <property type="entry name" value="Znf-RING_euk"/>
</dbReference>
<dbReference type="InterPro" id="IPR003877">
    <property type="entry name" value="SPRY_dom"/>
</dbReference>
<dbReference type="CDD" id="cd12893">
    <property type="entry name" value="SPRY_PRY_TRIM35"/>
    <property type="match status" value="1"/>
</dbReference>
<evidence type="ECO:0000256" key="2">
    <source>
        <dbReference type="ARBA" id="ARBA00022771"/>
    </source>
</evidence>
<dbReference type="AlphaFoldDB" id="A0A672PFH7"/>
<keyword evidence="1" id="KW-0479">Metal-binding</keyword>
<dbReference type="SUPFAM" id="SSF57850">
    <property type="entry name" value="RING/U-box"/>
    <property type="match status" value="1"/>
</dbReference>
<dbReference type="Pfam" id="PF00622">
    <property type="entry name" value="SPRY"/>
    <property type="match status" value="1"/>
</dbReference>
<accession>A0A672PFH7</accession>
<dbReference type="InterPro" id="IPR013083">
    <property type="entry name" value="Znf_RING/FYVE/PHD"/>
</dbReference>
<feature type="domain" description="B30.2/SPRY" evidence="7">
    <location>
        <begin position="196"/>
        <end position="389"/>
    </location>
</feature>
<evidence type="ECO:0000313" key="8">
    <source>
        <dbReference type="Ensembl" id="ENSSGRP00000062432.1"/>
    </source>
</evidence>
<dbReference type="InterPro" id="IPR003879">
    <property type="entry name" value="Butyrophylin_SPRY"/>
</dbReference>
<protein>
    <submittedName>
        <fullName evidence="8">Tripartite motif containing 35-30</fullName>
    </submittedName>
</protein>
<evidence type="ECO:0000256" key="1">
    <source>
        <dbReference type="ARBA" id="ARBA00022723"/>
    </source>
</evidence>
<dbReference type="InterPro" id="IPR000315">
    <property type="entry name" value="Znf_B-box"/>
</dbReference>
<feature type="domain" description="B box-type" evidence="6">
    <location>
        <begin position="86"/>
        <end position="127"/>
    </location>
</feature>
<dbReference type="PROSITE" id="PS50119">
    <property type="entry name" value="ZF_BBOX"/>
    <property type="match status" value="1"/>
</dbReference>
<dbReference type="PROSITE" id="PS50089">
    <property type="entry name" value="ZF_RING_2"/>
    <property type="match status" value="1"/>
</dbReference>
<dbReference type="SMART" id="SM00184">
    <property type="entry name" value="RING"/>
    <property type="match status" value="1"/>
</dbReference>
<dbReference type="Gene3D" id="3.30.40.10">
    <property type="entry name" value="Zinc/RING finger domain, C3HC4 (zinc finger)"/>
    <property type="match status" value="1"/>
</dbReference>
<dbReference type="InterPro" id="IPR013320">
    <property type="entry name" value="ConA-like_dom_sf"/>
</dbReference>
<dbReference type="InterPro" id="IPR043136">
    <property type="entry name" value="B30.2/SPRY_sf"/>
</dbReference>
<dbReference type="Ensembl" id="ENSSGRT00000066578.1">
    <property type="protein sequence ID" value="ENSSGRP00000062432.1"/>
    <property type="gene ID" value="ENSSGRG00000032278.1"/>
</dbReference>
<dbReference type="Gene3D" id="3.30.160.60">
    <property type="entry name" value="Classic Zinc Finger"/>
    <property type="match status" value="1"/>
</dbReference>
<evidence type="ECO:0000256" key="3">
    <source>
        <dbReference type="ARBA" id="ARBA00022833"/>
    </source>
</evidence>
<reference evidence="8" key="1">
    <citation type="submission" date="2025-08" db="UniProtKB">
        <authorList>
            <consortium name="Ensembl"/>
        </authorList>
    </citation>
    <scope>IDENTIFICATION</scope>
</reference>
<dbReference type="Proteomes" id="UP000472262">
    <property type="component" value="Unassembled WGS sequence"/>
</dbReference>
<keyword evidence="3" id="KW-0862">Zinc</keyword>
<dbReference type="SMART" id="SM00589">
    <property type="entry name" value="PRY"/>
    <property type="match status" value="1"/>
</dbReference>
<dbReference type="InterPro" id="IPR001841">
    <property type="entry name" value="Znf_RING"/>
</dbReference>
<dbReference type="Pfam" id="PF13765">
    <property type="entry name" value="PRY"/>
    <property type="match status" value="1"/>
</dbReference>
<dbReference type="Pfam" id="PF13445">
    <property type="entry name" value="zf-RING_UBOX"/>
    <property type="match status" value="1"/>
</dbReference>
<dbReference type="PROSITE" id="PS50188">
    <property type="entry name" value="B302_SPRY"/>
    <property type="match status" value="1"/>
</dbReference>
<evidence type="ECO:0000259" key="5">
    <source>
        <dbReference type="PROSITE" id="PS50089"/>
    </source>
</evidence>
<feature type="domain" description="RING-type" evidence="5">
    <location>
        <begin position="14"/>
        <end position="54"/>
    </location>
</feature>
<dbReference type="FunCoup" id="A0A672PFH7">
    <property type="interactions" value="16"/>
</dbReference>
<organism evidence="8 9">
    <name type="scientific">Sinocyclocheilus grahami</name>
    <name type="common">Dianchi golden-line fish</name>
    <name type="synonym">Barbus grahami</name>
    <dbReference type="NCBI Taxonomy" id="75366"/>
    <lineage>
        <taxon>Eukaryota</taxon>
        <taxon>Metazoa</taxon>
        <taxon>Chordata</taxon>
        <taxon>Craniata</taxon>
        <taxon>Vertebrata</taxon>
        <taxon>Euteleostomi</taxon>
        <taxon>Actinopterygii</taxon>
        <taxon>Neopterygii</taxon>
        <taxon>Teleostei</taxon>
        <taxon>Ostariophysi</taxon>
        <taxon>Cypriniformes</taxon>
        <taxon>Cyprinidae</taxon>
        <taxon>Cyprininae</taxon>
        <taxon>Sinocyclocheilus</taxon>
    </lineage>
</organism>
<evidence type="ECO:0000259" key="7">
    <source>
        <dbReference type="PROSITE" id="PS50188"/>
    </source>
</evidence>
<dbReference type="Gene3D" id="2.60.120.920">
    <property type="match status" value="1"/>
</dbReference>
<dbReference type="InParanoid" id="A0A672PFH7"/>
<dbReference type="PRINTS" id="PR01407">
    <property type="entry name" value="BUTYPHLNCDUF"/>
</dbReference>
<reference evidence="8" key="2">
    <citation type="submission" date="2025-09" db="UniProtKB">
        <authorList>
            <consortium name="Ensembl"/>
        </authorList>
    </citation>
    <scope>IDENTIFICATION</scope>
</reference>
<dbReference type="InterPro" id="IPR001870">
    <property type="entry name" value="B30.2/SPRY"/>
</dbReference>
<keyword evidence="9" id="KW-1185">Reference proteome</keyword>
<proteinExistence type="predicted"/>
<evidence type="ECO:0000313" key="9">
    <source>
        <dbReference type="Proteomes" id="UP000472262"/>
    </source>
</evidence>
<name>A0A672PFH7_SINGR</name>